<dbReference type="GO" id="GO:0004252">
    <property type="term" value="F:serine-type endopeptidase activity"/>
    <property type="evidence" value="ECO:0007669"/>
    <property type="project" value="InterPro"/>
</dbReference>
<name>A0AA38IMF9_9CUCU</name>
<dbReference type="InterPro" id="IPR051333">
    <property type="entry name" value="CLIP_Serine_Protease"/>
</dbReference>
<dbReference type="PANTHER" id="PTHR24260">
    <property type="match status" value="1"/>
</dbReference>
<feature type="domain" description="Peptidase S1" evidence="6">
    <location>
        <begin position="106"/>
        <end position="350"/>
    </location>
</feature>
<dbReference type="Gene3D" id="2.40.10.10">
    <property type="entry name" value="Trypsin-like serine proteases"/>
    <property type="match status" value="1"/>
</dbReference>
<dbReference type="AlphaFoldDB" id="A0AA38IMF9"/>
<keyword evidence="1 5" id="KW-0732">Signal</keyword>
<dbReference type="EMBL" id="JALNTZ010000004">
    <property type="protein sequence ID" value="KAJ3656636.1"/>
    <property type="molecule type" value="Genomic_DNA"/>
</dbReference>
<dbReference type="SMART" id="SM00020">
    <property type="entry name" value="Tryp_SPc"/>
    <property type="match status" value="1"/>
</dbReference>
<evidence type="ECO:0000313" key="7">
    <source>
        <dbReference type="EMBL" id="KAJ3656636.1"/>
    </source>
</evidence>
<keyword evidence="8" id="KW-1185">Reference proteome</keyword>
<dbReference type="PROSITE" id="PS00134">
    <property type="entry name" value="TRYPSIN_HIS"/>
    <property type="match status" value="1"/>
</dbReference>
<evidence type="ECO:0000256" key="2">
    <source>
        <dbReference type="ARBA" id="ARBA00023157"/>
    </source>
</evidence>
<dbReference type="InterPro" id="IPR009003">
    <property type="entry name" value="Peptidase_S1_PA"/>
</dbReference>
<dbReference type="PANTHER" id="PTHR24260:SF147">
    <property type="entry name" value="EG:BACR7A4.3 PROTEIN-RELATED"/>
    <property type="match status" value="1"/>
</dbReference>
<dbReference type="InterPro" id="IPR001314">
    <property type="entry name" value="Peptidase_S1A"/>
</dbReference>
<sequence length="355" mass="39780">MHTFLVSLIVILVKNIHTQGIVGKPCTLNSSNSSGLCQPLTQCREIRDEVVFGQKLPQTCGFQETQAVVCCPKPRRPGYISQRKCREYASYTKEKQFCGHNIAKRMVEGRPVGRNEFPHMALLGLRTWEPSTLRWLCGGSLISEEYILTAAHCLITNTFDEPNLVFIGVTNLNDIDDRQEFKIANNIVHPEYSPSSNYHDIGLIQLWTRIKFNSFVRPACLNADFDIPVAKVVATEWNRTENAENSSEDLLKVTLDIADYELCNNSYPATSRLKNGIINDMHLCTRSGNAQNNTCQGEGGGPLQIYSKNNPTRCMYDIVGVASFGKGCGGGPSVNTRVSHYIKWIEDIVWPENNE</sequence>
<evidence type="ECO:0000256" key="3">
    <source>
        <dbReference type="ARBA" id="ARBA00023180"/>
    </source>
</evidence>
<gene>
    <name evidence="7" type="ORF">Zmor_015695</name>
</gene>
<dbReference type="InterPro" id="IPR001254">
    <property type="entry name" value="Trypsin_dom"/>
</dbReference>
<keyword evidence="2" id="KW-1015">Disulfide bond</keyword>
<evidence type="ECO:0000259" key="6">
    <source>
        <dbReference type="PROSITE" id="PS50240"/>
    </source>
</evidence>
<evidence type="ECO:0000256" key="5">
    <source>
        <dbReference type="SAM" id="SignalP"/>
    </source>
</evidence>
<dbReference type="GO" id="GO:0006508">
    <property type="term" value="P:proteolysis"/>
    <property type="evidence" value="ECO:0007669"/>
    <property type="project" value="InterPro"/>
</dbReference>
<evidence type="ECO:0000313" key="8">
    <source>
        <dbReference type="Proteomes" id="UP001168821"/>
    </source>
</evidence>
<dbReference type="PRINTS" id="PR00722">
    <property type="entry name" value="CHYMOTRYPSIN"/>
</dbReference>
<dbReference type="Pfam" id="PF00089">
    <property type="entry name" value="Trypsin"/>
    <property type="match status" value="1"/>
</dbReference>
<dbReference type="InterPro" id="IPR018114">
    <property type="entry name" value="TRYPSIN_HIS"/>
</dbReference>
<organism evidence="7 8">
    <name type="scientific">Zophobas morio</name>
    <dbReference type="NCBI Taxonomy" id="2755281"/>
    <lineage>
        <taxon>Eukaryota</taxon>
        <taxon>Metazoa</taxon>
        <taxon>Ecdysozoa</taxon>
        <taxon>Arthropoda</taxon>
        <taxon>Hexapoda</taxon>
        <taxon>Insecta</taxon>
        <taxon>Pterygota</taxon>
        <taxon>Neoptera</taxon>
        <taxon>Endopterygota</taxon>
        <taxon>Coleoptera</taxon>
        <taxon>Polyphaga</taxon>
        <taxon>Cucujiformia</taxon>
        <taxon>Tenebrionidae</taxon>
        <taxon>Zophobas</taxon>
    </lineage>
</organism>
<dbReference type="CDD" id="cd00190">
    <property type="entry name" value="Tryp_SPc"/>
    <property type="match status" value="1"/>
</dbReference>
<dbReference type="Proteomes" id="UP001168821">
    <property type="component" value="Unassembled WGS sequence"/>
</dbReference>
<feature type="signal peptide" evidence="5">
    <location>
        <begin position="1"/>
        <end position="18"/>
    </location>
</feature>
<dbReference type="FunFam" id="2.40.10.10:FF:000028">
    <property type="entry name" value="Serine protease easter"/>
    <property type="match status" value="1"/>
</dbReference>
<accession>A0AA38IMF9</accession>
<evidence type="ECO:0000256" key="4">
    <source>
        <dbReference type="ARBA" id="ARBA00024195"/>
    </source>
</evidence>
<dbReference type="InterPro" id="IPR043504">
    <property type="entry name" value="Peptidase_S1_PA_chymotrypsin"/>
</dbReference>
<dbReference type="PROSITE" id="PS50240">
    <property type="entry name" value="TRYPSIN_DOM"/>
    <property type="match status" value="1"/>
</dbReference>
<reference evidence="7" key="1">
    <citation type="journal article" date="2023" name="G3 (Bethesda)">
        <title>Whole genome assemblies of Zophobas morio and Tenebrio molitor.</title>
        <authorList>
            <person name="Kaur S."/>
            <person name="Stinson S.A."/>
            <person name="diCenzo G.C."/>
        </authorList>
    </citation>
    <scope>NUCLEOTIDE SEQUENCE</scope>
    <source>
        <strain evidence="7">QUZm001</strain>
    </source>
</reference>
<feature type="chain" id="PRO_5041321797" description="Peptidase S1 domain-containing protein" evidence="5">
    <location>
        <begin position="19"/>
        <end position="355"/>
    </location>
</feature>
<comment type="similarity">
    <text evidence="4">Belongs to the peptidase S1 family. CLIP subfamily.</text>
</comment>
<proteinExistence type="inferred from homology"/>
<keyword evidence="3" id="KW-0325">Glycoprotein</keyword>
<comment type="caution">
    <text evidence="7">The sequence shown here is derived from an EMBL/GenBank/DDBJ whole genome shotgun (WGS) entry which is preliminary data.</text>
</comment>
<protein>
    <recommendedName>
        <fullName evidence="6">Peptidase S1 domain-containing protein</fullName>
    </recommendedName>
</protein>
<evidence type="ECO:0000256" key="1">
    <source>
        <dbReference type="ARBA" id="ARBA00022729"/>
    </source>
</evidence>
<dbReference type="SUPFAM" id="SSF50494">
    <property type="entry name" value="Trypsin-like serine proteases"/>
    <property type="match status" value="1"/>
</dbReference>